<dbReference type="AlphaFoldDB" id="A0A1I7K7S5"/>
<sequence>MKTIFFSMLLLLQAAHATAGGAEPELRVCSLTLAPQTMEDADGRPAGYAVEILRHVAAALRWRIRIDYMPWARVASETRAGRCDMAMTVLYFKDYAEYMLFPRESILDQKNVLVVRRDSRIKYDGDLEKFMRRRSIGLYADKRVNDEFEQLRHASWARVDTVATAALNMRKLLVKRFDAIVENDLNIIHEMRKLGRLDDVEILSPPLSVTPAYIVFAHKPESEARARQYDQALASFKKTAKFKTLTSQYLPETAVAD</sequence>
<evidence type="ECO:0000256" key="2">
    <source>
        <dbReference type="SAM" id="SignalP"/>
    </source>
</evidence>
<feature type="domain" description="Solute-binding protein family 3/N-terminal" evidence="3">
    <location>
        <begin position="25"/>
        <end position="253"/>
    </location>
</feature>
<feature type="signal peptide" evidence="2">
    <location>
        <begin position="1"/>
        <end position="19"/>
    </location>
</feature>
<keyword evidence="5" id="KW-1185">Reference proteome</keyword>
<dbReference type="EMBL" id="FPBO01000015">
    <property type="protein sequence ID" value="SFU93487.1"/>
    <property type="molecule type" value="Genomic_DNA"/>
</dbReference>
<dbReference type="PANTHER" id="PTHR35936">
    <property type="entry name" value="MEMBRANE-BOUND LYTIC MUREIN TRANSGLYCOSYLASE F"/>
    <property type="match status" value="1"/>
</dbReference>
<reference evidence="5" key="1">
    <citation type="submission" date="2016-10" db="EMBL/GenBank/DDBJ databases">
        <authorList>
            <person name="Varghese N."/>
            <person name="Submissions S."/>
        </authorList>
    </citation>
    <scope>NUCLEOTIDE SEQUENCE [LARGE SCALE GENOMIC DNA]</scope>
    <source>
        <strain evidence="5">CGMCC 1.11014</strain>
    </source>
</reference>
<keyword evidence="1 2" id="KW-0732">Signal</keyword>
<dbReference type="Proteomes" id="UP000199391">
    <property type="component" value="Unassembled WGS sequence"/>
</dbReference>
<feature type="chain" id="PRO_5011694255" evidence="2">
    <location>
        <begin position="20"/>
        <end position="257"/>
    </location>
</feature>
<evidence type="ECO:0000256" key="1">
    <source>
        <dbReference type="ARBA" id="ARBA00022729"/>
    </source>
</evidence>
<dbReference type="STRING" id="1035707.SAMN05216552_101567"/>
<dbReference type="InterPro" id="IPR001638">
    <property type="entry name" value="Solute-binding_3/MltF_N"/>
</dbReference>
<proteinExistence type="predicted"/>
<evidence type="ECO:0000313" key="5">
    <source>
        <dbReference type="Proteomes" id="UP000199391"/>
    </source>
</evidence>
<dbReference type="Gene3D" id="3.40.190.10">
    <property type="entry name" value="Periplasmic binding protein-like II"/>
    <property type="match status" value="2"/>
</dbReference>
<dbReference type="OrthoDB" id="8907081at2"/>
<dbReference type="PANTHER" id="PTHR35936:SF25">
    <property type="entry name" value="ABC TRANSPORTER SUBSTRATE-BINDING PROTEIN"/>
    <property type="match status" value="1"/>
</dbReference>
<dbReference type="RefSeq" id="WP_093556707.1">
    <property type="nucleotide sequence ID" value="NZ_FPBO01000015.1"/>
</dbReference>
<dbReference type="SUPFAM" id="SSF53850">
    <property type="entry name" value="Periplasmic binding protein-like II"/>
    <property type="match status" value="1"/>
</dbReference>
<name>A0A1I7K7S5_9BURK</name>
<organism evidence="4 5">
    <name type="scientific">Pseudoduganella namucuonensis</name>
    <dbReference type="NCBI Taxonomy" id="1035707"/>
    <lineage>
        <taxon>Bacteria</taxon>
        <taxon>Pseudomonadati</taxon>
        <taxon>Pseudomonadota</taxon>
        <taxon>Betaproteobacteria</taxon>
        <taxon>Burkholderiales</taxon>
        <taxon>Oxalobacteraceae</taxon>
        <taxon>Telluria group</taxon>
        <taxon>Pseudoduganella</taxon>
    </lineage>
</organism>
<gene>
    <name evidence="4" type="ORF">SAMN05216552_101567</name>
</gene>
<protein>
    <submittedName>
        <fullName evidence="4">Amino acid ABC transporter substrate-binding protein, PAAT family</fullName>
    </submittedName>
</protein>
<accession>A0A1I7K7S5</accession>
<evidence type="ECO:0000259" key="3">
    <source>
        <dbReference type="SMART" id="SM00062"/>
    </source>
</evidence>
<dbReference type="Pfam" id="PF00497">
    <property type="entry name" value="SBP_bac_3"/>
    <property type="match status" value="1"/>
</dbReference>
<evidence type="ECO:0000313" key="4">
    <source>
        <dbReference type="EMBL" id="SFU93487.1"/>
    </source>
</evidence>
<dbReference type="SMART" id="SM00062">
    <property type="entry name" value="PBPb"/>
    <property type="match status" value="1"/>
</dbReference>